<name>A0AAV7MV68_PLEWA</name>
<dbReference type="EMBL" id="JANPWB010000013">
    <property type="protein sequence ID" value="KAJ1107054.1"/>
    <property type="molecule type" value="Genomic_DNA"/>
</dbReference>
<proteinExistence type="predicted"/>
<sequence length="222" mass="24815">MATEKQVMCLQSEMDTLKALVAILEAKMHKLEARVKDAEGRVRLCNLRIVGFPEGVEGANVKAFLEDWIRKTMVQLQRQSFAGVKRKLKELGYTYMLLFPAKMKVLHAGRSHFFQSLEAAWEWLEQNDVAGTPDFLVGESDTRPSGTAVGHIAARRSTRRRCAGQGSRVIVCSDSTLSLECQRQEREEAKLLVQTVTSEASYRSRSPCVVGRLSPELSPEGT</sequence>
<comment type="caution">
    <text evidence="2">The sequence shown here is derived from an EMBL/GenBank/DDBJ whole genome shotgun (WGS) entry which is preliminary data.</text>
</comment>
<feature type="coiled-coil region" evidence="1">
    <location>
        <begin position="7"/>
        <end position="41"/>
    </location>
</feature>
<dbReference type="Gene3D" id="3.30.250.20">
    <property type="entry name" value="L1 transposable element, C-terminal domain"/>
    <property type="match status" value="1"/>
</dbReference>
<reference evidence="2" key="1">
    <citation type="journal article" date="2022" name="bioRxiv">
        <title>Sequencing and chromosome-scale assembly of the giantPleurodeles waltlgenome.</title>
        <authorList>
            <person name="Brown T."/>
            <person name="Elewa A."/>
            <person name="Iarovenko S."/>
            <person name="Subramanian E."/>
            <person name="Araus A.J."/>
            <person name="Petzold A."/>
            <person name="Susuki M."/>
            <person name="Suzuki K.-i.T."/>
            <person name="Hayashi T."/>
            <person name="Toyoda A."/>
            <person name="Oliveira C."/>
            <person name="Osipova E."/>
            <person name="Leigh N.D."/>
            <person name="Simon A."/>
            <person name="Yun M.H."/>
        </authorList>
    </citation>
    <scope>NUCLEOTIDE SEQUENCE</scope>
    <source>
        <strain evidence="2">20211129_DDA</strain>
        <tissue evidence="2">Liver</tissue>
    </source>
</reference>
<dbReference type="InterPro" id="IPR004244">
    <property type="entry name" value="Transposase_22"/>
</dbReference>
<evidence type="ECO:0000313" key="2">
    <source>
        <dbReference type="EMBL" id="KAJ1107054.1"/>
    </source>
</evidence>
<keyword evidence="3" id="KW-1185">Reference proteome</keyword>
<dbReference type="PANTHER" id="PTHR11505">
    <property type="entry name" value="L1 TRANSPOSABLE ELEMENT-RELATED"/>
    <property type="match status" value="1"/>
</dbReference>
<gene>
    <name evidence="2" type="ORF">NDU88_004451</name>
</gene>
<keyword evidence="1" id="KW-0175">Coiled coil</keyword>
<protein>
    <submittedName>
        <fullName evidence="2">Uncharacterized protein</fullName>
    </submittedName>
</protein>
<accession>A0AAV7MV68</accession>
<dbReference type="Proteomes" id="UP001066276">
    <property type="component" value="Chromosome 9"/>
</dbReference>
<evidence type="ECO:0000313" key="3">
    <source>
        <dbReference type="Proteomes" id="UP001066276"/>
    </source>
</evidence>
<evidence type="ECO:0000256" key="1">
    <source>
        <dbReference type="SAM" id="Coils"/>
    </source>
</evidence>
<dbReference type="InterPro" id="IPR042566">
    <property type="entry name" value="L1_C"/>
</dbReference>
<dbReference type="AlphaFoldDB" id="A0AAV7MV68"/>
<organism evidence="2 3">
    <name type="scientific">Pleurodeles waltl</name>
    <name type="common">Iberian ribbed newt</name>
    <dbReference type="NCBI Taxonomy" id="8319"/>
    <lineage>
        <taxon>Eukaryota</taxon>
        <taxon>Metazoa</taxon>
        <taxon>Chordata</taxon>
        <taxon>Craniata</taxon>
        <taxon>Vertebrata</taxon>
        <taxon>Euteleostomi</taxon>
        <taxon>Amphibia</taxon>
        <taxon>Batrachia</taxon>
        <taxon>Caudata</taxon>
        <taxon>Salamandroidea</taxon>
        <taxon>Salamandridae</taxon>
        <taxon>Pleurodelinae</taxon>
        <taxon>Pleurodeles</taxon>
    </lineage>
</organism>